<dbReference type="SUPFAM" id="SSF53098">
    <property type="entry name" value="Ribonuclease H-like"/>
    <property type="match status" value="1"/>
</dbReference>
<comment type="caution">
    <text evidence="1">The sequence shown here is derived from an EMBL/GenBank/DDBJ whole genome shotgun (WGS) entry which is preliminary data.</text>
</comment>
<dbReference type="EMBL" id="JBHRTF010000004">
    <property type="protein sequence ID" value="MFC3116019.1"/>
    <property type="molecule type" value="Genomic_DNA"/>
</dbReference>
<proteinExistence type="predicted"/>
<evidence type="ECO:0008006" key="3">
    <source>
        <dbReference type="Google" id="ProtNLM"/>
    </source>
</evidence>
<name>A0ABV7FJE2_9GAMM</name>
<evidence type="ECO:0000313" key="2">
    <source>
        <dbReference type="Proteomes" id="UP001595555"/>
    </source>
</evidence>
<organism evidence="1 2">
    <name type="scientific">Cellvibrio fontiphilus</name>
    <dbReference type="NCBI Taxonomy" id="1815559"/>
    <lineage>
        <taxon>Bacteria</taxon>
        <taxon>Pseudomonadati</taxon>
        <taxon>Pseudomonadota</taxon>
        <taxon>Gammaproteobacteria</taxon>
        <taxon>Cellvibrionales</taxon>
        <taxon>Cellvibrionaceae</taxon>
        <taxon>Cellvibrio</taxon>
    </lineage>
</organism>
<dbReference type="Gene3D" id="3.30.420.10">
    <property type="entry name" value="Ribonuclease H-like superfamily/Ribonuclease H"/>
    <property type="match status" value="1"/>
</dbReference>
<accession>A0ABV7FJE2</accession>
<gene>
    <name evidence="1" type="ORF">ACFODX_10660</name>
</gene>
<reference evidence="2" key="1">
    <citation type="journal article" date="2019" name="Int. J. Syst. Evol. Microbiol.">
        <title>The Global Catalogue of Microorganisms (GCM) 10K type strain sequencing project: providing services to taxonomists for standard genome sequencing and annotation.</title>
        <authorList>
            <consortium name="The Broad Institute Genomics Platform"/>
            <consortium name="The Broad Institute Genome Sequencing Center for Infectious Disease"/>
            <person name="Wu L."/>
            <person name="Ma J."/>
        </authorList>
    </citation>
    <scope>NUCLEOTIDE SEQUENCE [LARGE SCALE GENOMIC DNA]</scope>
    <source>
        <strain evidence="2">KCTC 52237</strain>
    </source>
</reference>
<protein>
    <recommendedName>
        <fullName evidence="3">Exonuclease domain-containing protein</fullName>
    </recommendedName>
</protein>
<keyword evidence="2" id="KW-1185">Reference proteome</keyword>
<dbReference type="InterPro" id="IPR036397">
    <property type="entry name" value="RNaseH_sf"/>
</dbReference>
<dbReference type="InterPro" id="IPR012337">
    <property type="entry name" value="RNaseH-like_sf"/>
</dbReference>
<evidence type="ECO:0000313" key="1">
    <source>
        <dbReference type="EMBL" id="MFC3116019.1"/>
    </source>
</evidence>
<sequence length="178" mass="20126">MRQNPCPIIIDIEASGFGSNSYPIEIGAIKPNGDRYCALIKPLDDWQHWSTDAEAVHGISRIALCNRGKPASVVCTELNAFLGEVTAYSDAWTHDSAWLNRLFFAARTQMRFHLSPIEMIASEAQLLLWDATKKQLANEHASRRHRASLDAYLIQQTYLRTRTILQAQPHLAQRRGLL</sequence>
<dbReference type="RefSeq" id="WP_378118889.1">
    <property type="nucleotide sequence ID" value="NZ_JBHRTF010000004.1"/>
</dbReference>
<dbReference type="Proteomes" id="UP001595555">
    <property type="component" value="Unassembled WGS sequence"/>
</dbReference>